<comment type="similarity">
    <text evidence="1">Belongs to the UDP-glycosyltransferase family.</text>
</comment>
<keyword evidence="4" id="KW-1133">Transmembrane helix</keyword>
<dbReference type="InterPro" id="IPR050271">
    <property type="entry name" value="UDP-glycosyltransferase"/>
</dbReference>
<evidence type="ECO:0000313" key="7">
    <source>
        <dbReference type="RefSeq" id="XP_018028158.1"/>
    </source>
</evidence>
<gene>
    <name evidence="7" type="primary">LOC108683356</name>
</gene>
<dbReference type="Proteomes" id="UP000694843">
    <property type="component" value="Unplaced"/>
</dbReference>
<dbReference type="PANTHER" id="PTHR48043">
    <property type="entry name" value="EG:EG0003.4 PROTEIN-RELATED"/>
    <property type="match status" value="1"/>
</dbReference>
<keyword evidence="5" id="KW-0732">Signal</keyword>
<proteinExistence type="inferred from homology"/>
<name>A0A8B7PPM7_HYAAZ</name>
<accession>A0A8B7PPM7</accession>
<keyword evidence="3" id="KW-0808">Transferase</keyword>
<dbReference type="GO" id="GO:0008194">
    <property type="term" value="F:UDP-glycosyltransferase activity"/>
    <property type="evidence" value="ECO:0007669"/>
    <property type="project" value="InterPro"/>
</dbReference>
<evidence type="ECO:0000256" key="1">
    <source>
        <dbReference type="ARBA" id="ARBA00009995"/>
    </source>
</evidence>
<organism evidence="6 7">
    <name type="scientific">Hyalella azteca</name>
    <name type="common">Amphipod</name>
    <dbReference type="NCBI Taxonomy" id="294128"/>
    <lineage>
        <taxon>Eukaryota</taxon>
        <taxon>Metazoa</taxon>
        <taxon>Ecdysozoa</taxon>
        <taxon>Arthropoda</taxon>
        <taxon>Crustacea</taxon>
        <taxon>Multicrustacea</taxon>
        <taxon>Malacostraca</taxon>
        <taxon>Eumalacostraca</taxon>
        <taxon>Peracarida</taxon>
        <taxon>Amphipoda</taxon>
        <taxon>Senticaudata</taxon>
        <taxon>Talitrida</taxon>
        <taxon>Talitroidea</taxon>
        <taxon>Hyalellidae</taxon>
        <taxon>Hyalella</taxon>
    </lineage>
</organism>
<dbReference type="RefSeq" id="XP_018028158.1">
    <property type="nucleotide sequence ID" value="XM_018172669.2"/>
</dbReference>
<dbReference type="SUPFAM" id="SSF53756">
    <property type="entry name" value="UDP-Glycosyltransferase/glycogen phosphorylase"/>
    <property type="match status" value="1"/>
</dbReference>
<dbReference type="GeneID" id="108683356"/>
<dbReference type="KEGG" id="hazt:108683356"/>
<feature type="signal peptide" evidence="5">
    <location>
        <begin position="1"/>
        <end position="25"/>
    </location>
</feature>
<protein>
    <submittedName>
        <fullName evidence="7">UDP-glucosyltransferase 2</fullName>
    </submittedName>
</protein>
<sequence length="514" mass="58266">MATLTSLILILLSVSLFHSNNVTQAYKILLSVPVSCRSLHNLFTSVALSLALANHNVTLISSFPASAQHDNLHYVYALGEKKYPTDNIFEAQRQVDAFTILLNAALFVGENMWRNAEVLALWRDRHSFDAVISPSYINEVNLPFLINYTGNFFLICTPGIEYFAIRNAGNWLSPAVVPYILLPYDENMTFLERVVNVVTLVVSRYAIPYFFFSKQEELLRKFFPEFGDVLEYYDRVSLTLINGHPALDNPVPLLPSQVYIGTINAHLPRPLPMDLEQVMQSSGDAGVIYFSIGSVAVSKDIPARAKAAFLEAFARVPQKVLWKYEGDDLKLPDNVVTRSWLPQQDILGHPKTRLFISHCGNLGTQEAKYHGVPILAVPVAFDQPRNAARMVQKGLALALDWHTLTADDIVSAIDELVNNTSYSERIQNLSAILKDQMETPQRRAVWHIEHFIKNQGAPHLHYPGKNLHFLQYICLDVVLFLLLLLYIVCRLSAYFLRAIGRRVFRINKRKLKTR</sequence>
<reference evidence="7" key="1">
    <citation type="submission" date="2025-08" db="UniProtKB">
        <authorList>
            <consortium name="RefSeq"/>
        </authorList>
    </citation>
    <scope>IDENTIFICATION</scope>
    <source>
        <tissue evidence="7">Whole organism</tissue>
    </source>
</reference>
<evidence type="ECO:0000256" key="5">
    <source>
        <dbReference type="SAM" id="SignalP"/>
    </source>
</evidence>
<dbReference type="OMA" id="RSFCQQH"/>
<dbReference type="Gene3D" id="3.40.50.2000">
    <property type="entry name" value="Glycogen Phosphorylase B"/>
    <property type="match status" value="1"/>
</dbReference>
<evidence type="ECO:0000256" key="2">
    <source>
        <dbReference type="ARBA" id="ARBA00022676"/>
    </source>
</evidence>
<keyword evidence="2" id="KW-0328">Glycosyltransferase</keyword>
<keyword evidence="4" id="KW-0812">Transmembrane</keyword>
<dbReference type="InterPro" id="IPR002213">
    <property type="entry name" value="UDP_glucos_trans"/>
</dbReference>
<evidence type="ECO:0000313" key="6">
    <source>
        <dbReference type="Proteomes" id="UP000694843"/>
    </source>
</evidence>
<dbReference type="PANTHER" id="PTHR48043:SF27">
    <property type="entry name" value="UDP-GLUCURONOSYLTRANSFERASE"/>
    <property type="match status" value="1"/>
</dbReference>
<evidence type="ECO:0000256" key="4">
    <source>
        <dbReference type="SAM" id="Phobius"/>
    </source>
</evidence>
<feature type="chain" id="PRO_5034972797" evidence="5">
    <location>
        <begin position="26"/>
        <end position="514"/>
    </location>
</feature>
<dbReference type="OrthoDB" id="5835829at2759"/>
<keyword evidence="4" id="KW-0472">Membrane</keyword>
<dbReference type="AlphaFoldDB" id="A0A8B7PPM7"/>
<dbReference type="FunFam" id="3.40.50.2000:FF:000021">
    <property type="entry name" value="UDP-glucuronosyltransferase"/>
    <property type="match status" value="1"/>
</dbReference>
<keyword evidence="6" id="KW-1185">Reference proteome</keyword>
<evidence type="ECO:0000256" key="3">
    <source>
        <dbReference type="ARBA" id="ARBA00022679"/>
    </source>
</evidence>
<dbReference type="Pfam" id="PF00201">
    <property type="entry name" value="UDPGT"/>
    <property type="match status" value="1"/>
</dbReference>
<feature type="transmembrane region" description="Helical" evidence="4">
    <location>
        <begin position="469"/>
        <end position="496"/>
    </location>
</feature>
<dbReference type="CDD" id="cd03784">
    <property type="entry name" value="GT1_Gtf-like"/>
    <property type="match status" value="1"/>
</dbReference>